<name>A0AA39GU16_SARSR</name>
<dbReference type="SUPFAM" id="SSF52540">
    <property type="entry name" value="P-loop containing nucleoside triphosphate hydrolases"/>
    <property type="match status" value="1"/>
</dbReference>
<evidence type="ECO:0000256" key="3">
    <source>
        <dbReference type="ARBA" id="ARBA00004370"/>
    </source>
</evidence>
<dbReference type="GO" id="GO:0016020">
    <property type="term" value="C:membrane"/>
    <property type="evidence" value="ECO:0007669"/>
    <property type="project" value="UniProtKB-SubCell"/>
</dbReference>
<dbReference type="EMBL" id="JAPDFR010000001">
    <property type="protein sequence ID" value="KAK0392082.1"/>
    <property type="molecule type" value="Genomic_DNA"/>
</dbReference>
<dbReference type="GO" id="GO:0043531">
    <property type="term" value="F:ADP binding"/>
    <property type="evidence" value="ECO:0007669"/>
    <property type="project" value="InterPro"/>
</dbReference>
<reference evidence="9" key="1">
    <citation type="submission" date="2022-10" db="EMBL/GenBank/DDBJ databases">
        <title>Determination and structural analysis of whole genome sequence of Sarocladium strictum F4-1.</title>
        <authorList>
            <person name="Hu L."/>
            <person name="Jiang Y."/>
        </authorList>
    </citation>
    <scope>NUCLEOTIDE SEQUENCE</scope>
    <source>
        <strain evidence="9">F4-1</strain>
    </source>
</reference>
<dbReference type="GO" id="GO:0005783">
    <property type="term" value="C:endoplasmic reticulum"/>
    <property type="evidence" value="ECO:0007669"/>
    <property type="project" value="UniProtKB-SubCell"/>
</dbReference>
<dbReference type="PANTHER" id="PTHR48182">
    <property type="entry name" value="PROTEIN SERAC1"/>
    <property type="match status" value="1"/>
</dbReference>
<keyword evidence="7" id="KW-0175">Coiled coil</keyword>
<evidence type="ECO:0000256" key="2">
    <source>
        <dbReference type="ARBA" id="ARBA00004240"/>
    </source>
</evidence>
<dbReference type="InterPro" id="IPR029058">
    <property type="entry name" value="AB_hydrolase_fold"/>
</dbReference>
<keyword evidence="5" id="KW-0496">Mitochondrion</keyword>
<keyword evidence="6" id="KW-0472">Membrane</keyword>
<dbReference type="Gene3D" id="1.25.40.10">
    <property type="entry name" value="Tetratricopeptide repeat domain"/>
    <property type="match status" value="1"/>
</dbReference>
<keyword evidence="4" id="KW-0256">Endoplasmic reticulum</keyword>
<evidence type="ECO:0000313" key="10">
    <source>
        <dbReference type="Proteomes" id="UP001175261"/>
    </source>
</evidence>
<dbReference type="PANTHER" id="PTHR48182:SF2">
    <property type="entry name" value="PROTEIN SERAC1"/>
    <property type="match status" value="1"/>
</dbReference>
<evidence type="ECO:0000256" key="8">
    <source>
        <dbReference type="SAM" id="MobiDB-lite"/>
    </source>
</evidence>
<evidence type="ECO:0000256" key="6">
    <source>
        <dbReference type="ARBA" id="ARBA00023136"/>
    </source>
</evidence>
<evidence type="ECO:0000256" key="1">
    <source>
        <dbReference type="ARBA" id="ARBA00004173"/>
    </source>
</evidence>
<evidence type="ECO:0000256" key="5">
    <source>
        <dbReference type="ARBA" id="ARBA00023128"/>
    </source>
</evidence>
<comment type="caution">
    <text evidence="9">The sequence shown here is derived from an EMBL/GenBank/DDBJ whole genome shotgun (WGS) entry which is preliminary data.</text>
</comment>
<comment type="subcellular location">
    <subcellularLocation>
        <location evidence="2">Endoplasmic reticulum</location>
    </subcellularLocation>
    <subcellularLocation>
        <location evidence="3">Membrane</location>
    </subcellularLocation>
    <subcellularLocation>
        <location evidence="1">Mitochondrion</location>
    </subcellularLocation>
</comment>
<dbReference type="Gene3D" id="3.40.50.300">
    <property type="entry name" value="P-loop containing nucleotide triphosphate hydrolases"/>
    <property type="match status" value="1"/>
</dbReference>
<dbReference type="Proteomes" id="UP001175261">
    <property type="component" value="Unassembled WGS sequence"/>
</dbReference>
<accession>A0AA39GU16</accession>
<dbReference type="SUPFAM" id="SSF53474">
    <property type="entry name" value="alpha/beta-Hydrolases"/>
    <property type="match status" value="1"/>
</dbReference>
<dbReference type="InterPro" id="IPR011990">
    <property type="entry name" value="TPR-like_helical_dom_sf"/>
</dbReference>
<evidence type="ECO:0008006" key="11">
    <source>
        <dbReference type="Google" id="ProtNLM"/>
    </source>
</evidence>
<dbReference type="InterPro" id="IPR052374">
    <property type="entry name" value="SERAC1"/>
</dbReference>
<dbReference type="Pfam" id="PF13424">
    <property type="entry name" value="TPR_12"/>
    <property type="match status" value="1"/>
</dbReference>
<sequence length="1177" mass="131594">MTDALEPLRGLFQRVRGSVSRRRLAEGSGLRIICDPQDADIDIVAVHGLGGEGFRSWVTQDPRPGNGAGRPRSWLEDLLGQDVPNARILTYGYVTDSVTYRYLVRNVLYGRALDLVQELSVQRAKDGTSKRPIFFIAHSLGGWIVKRGLIISKEAVEPQLRDVELSTCGVAFFGTLSPGRPSSPSPLGNVIRRTSFPVTEDVRRSRTMVSIMSQQQQQLQDESDETWLENQMEAFKGITVNLPRLSFYETKQSRDGFVVEKRHSIVGSDGMQVPLTSTHADLVRFRGRADANYKQFLTKFREMVDLSRVSGLLEEKRKEYELSAVHRPAYLETDFSLPYQLPLEPSLIIPRQDLMDQLDATLQPSDDTQHMRVRIANCWGPSGSGKTTLAKHYAEMHREDVSFVLWVWAGSWESVVTSYLQFAQDLVRHYSTRASQADVENHLGLRGVDDMLKSKDVLQLDVLRVKSVVQAVKDWLLRPKNDRWLLIFDHLEPTFDVFDFIPLTRSGRIILTARDSECCSWGTRLYVGPMTKEQSLELLGATLDRDVIEDPAEAEAASKLVQHLSYHPQSISLTASMIRRKGVSLVDHMNAFELQISLDASRPPIDQSPLAELILNISAMLSPSAIPVALFTSPVSRTKKVPRRYKNAYDNLRALREYGILDEALQYLFDHNFIQSPSPTTDSAPSSQSLSQSTTDSISSSMESFILDPTARISAREALSEDKLAEYAYLACTLCVESIRRRDLESSGLPEIHVFARVLGPHARACYEDWGHLLQRWPEDNDIDWYVLGRVCMTQGAVEQAIGCFELSLGQKDKLDPVERIQVVLWLASILRKNGQPDRSRQVLDEIDARFIDQAAGFRVAKAKASAAAAEGELARAEGDLEILEQQQAEALGVADISTVDTVQQLAGTLEQMGKMEEAQALYRRVWLSCQSLFGVNHSTTLAALEDLARISLESHAIDEAEALYKQAVEINMRTLGRDHPNTAHAVLKLALIDDIRCRYDAARVNYERALSTLAALGKVNPSYTTAAENFALSSRAHGHFLLEDTNDDHPTRPPSPSSTTSSDNATIRPRNLPMPPPPIPTSTPFATAESLYISVLSIKISARDLYTEADVMDTASKLSEMYETEKFFEGVREDKGRELRSLIRGVVSGRSRGEGGRRLVRGMSSSLSEKSVENWR</sequence>
<feature type="region of interest" description="Disordered" evidence="8">
    <location>
        <begin position="1152"/>
        <end position="1177"/>
    </location>
</feature>
<evidence type="ECO:0000256" key="7">
    <source>
        <dbReference type="SAM" id="Coils"/>
    </source>
</evidence>
<organism evidence="9 10">
    <name type="scientific">Sarocladium strictum</name>
    <name type="common">Black bundle disease fungus</name>
    <name type="synonym">Acremonium strictum</name>
    <dbReference type="NCBI Taxonomy" id="5046"/>
    <lineage>
        <taxon>Eukaryota</taxon>
        <taxon>Fungi</taxon>
        <taxon>Dikarya</taxon>
        <taxon>Ascomycota</taxon>
        <taxon>Pezizomycotina</taxon>
        <taxon>Sordariomycetes</taxon>
        <taxon>Hypocreomycetidae</taxon>
        <taxon>Hypocreales</taxon>
        <taxon>Sarocladiaceae</taxon>
        <taxon>Sarocladium</taxon>
    </lineage>
</organism>
<protein>
    <recommendedName>
        <fullName evidence="11">NB-ARC domain-containing protein</fullName>
    </recommendedName>
</protein>
<keyword evidence="10" id="KW-1185">Reference proteome</keyword>
<feature type="region of interest" description="Disordered" evidence="8">
    <location>
        <begin position="1043"/>
        <end position="1079"/>
    </location>
</feature>
<proteinExistence type="predicted"/>
<dbReference type="GO" id="GO:0005739">
    <property type="term" value="C:mitochondrion"/>
    <property type="evidence" value="ECO:0007669"/>
    <property type="project" value="UniProtKB-SubCell"/>
</dbReference>
<dbReference type="InterPro" id="IPR027417">
    <property type="entry name" value="P-loop_NTPase"/>
</dbReference>
<dbReference type="AlphaFoldDB" id="A0AA39GU16"/>
<evidence type="ECO:0000256" key="4">
    <source>
        <dbReference type="ARBA" id="ARBA00022824"/>
    </source>
</evidence>
<feature type="coiled-coil region" evidence="7">
    <location>
        <begin position="860"/>
        <end position="894"/>
    </location>
</feature>
<dbReference type="SUPFAM" id="SSF48452">
    <property type="entry name" value="TPR-like"/>
    <property type="match status" value="2"/>
</dbReference>
<gene>
    <name evidence="9" type="ORF">NLU13_1580</name>
</gene>
<evidence type="ECO:0000313" key="9">
    <source>
        <dbReference type="EMBL" id="KAK0392082.1"/>
    </source>
</evidence>